<sequence length="373" mass="43842">MNNKLVPSIRFKEFTNAWEQRRVEEVFKIFTGEFIPKWEQKENYLYPVYNGAISFTGKYFKFNQLPNKITISSRGSVGVVNIVREAFWAGNSVFSLCLKEENDLTLDFYYFSMLNKFLKNNKILNSSAIPSLLYSEVAKFKIYDCDVRERTMISCFLKLIADAISLLQRKLEKLENIKNTLLQKMFASKNNPYPEIRFKEFTNAWEQRKVGDLAYVTTGISNSNQQSKRGEYPFFIRSETSVYSEKYIFDAEAVITAGDGKIGDAFHYVFGKFDLHQRCYAIMHFKDINGKFFYYYFQHNFKKEVVKKTAKNTVDSVRMEMITDMNIFFPLIEKEELKISILLDNANKCISLLQRKLEKLENIKNTLLQKMFV</sequence>
<dbReference type="Pfam" id="PF01420">
    <property type="entry name" value="Methylase_S"/>
    <property type="match status" value="2"/>
</dbReference>
<keyword evidence="7" id="KW-1185">Reference proteome</keyword>
<protein>
    <submittedName>
        <fullName evidence="6">Restriction endonuclease subunit S</fullName>
        <ecNumber evidence="6">3.1.21.-</ecNumber>
    </submittedName>
</protein>
<dbReference type="GO" id="GO:0016787">
    <property type="term" value="F:hydrolase activity"/>
    <property type="evidence" value="ECO:0007669"/>
    <property type="project" value="UniProtKB-KW"/>
</dbReference>
<keyword evidence="6" id="KW-0540">Nuclease</keyword>
<comment type="caution">
    <text evidence="6">The sequence shown here is derived from an EMBL/GenBank/DDBJ whole genome shotgun (WGS) entry which is preliminary data.</text>
</comment>
<dbReference type="InterPro" id="IPR044946">
    <property type="entry name" value="Restrct_endonuc_typeI_TRD_sf"/>
</dbReference>
<evidence type="ECO:0000256" key="4">
    <source>
        <dbReference type="SAM" id="Coils"/>
    </source>
</evidence>
<dbReference type="EMBL" id="JAOXHL010000001">
    <property type="protein sequence ID" value="MCV3728315.1"/>
    <property type="molecule type" value="Genomic_DNA"/>
</dbReference>
<feature type="coiled-coil region" evidence="4">
    <location>
        <begin position="343"/>
        <end position="370"/>
    </location>
</feature>
<dbReference type="EC" id="3.1.21.-" evidence="6"/>
<dbReference type="RefSeq" id="WP_263821642.1">
    <property type="nucleotide sequence ID" value="NZ_JAOXHL010000001.1"/>
</dbReference>
<comment type="similarity">
    <text evidence="1">Belongs to the type-I restriction system S methylase family.</text>
</comment>
<dbReference type="Gene3D" id="3.90.220.20">
    <property type="entry name" value="DNA methylase specificity domains"/>
    <property type="match status" value="2"/>
</dbReference>
<feature type="domain" description="Type I restriction modification DNA specificity" evidence="5">
    <location>
        <begin position="205"/>
        <end position="362"/>
    </location>
</feature>
<reference evidence="6 7" key="1">
    <citation type="journal article" date="2020" name="Int. J. Syst. Evol. Microbiol.">
        <title>Ureaplasma miroungigenitalium sp. nov. isolated from northern elephant seals (Mirounga angustirostris) and Ureaplasma zalophigenitalium sp. nov. isolated from California sea lions (Zalophus californianus).</title>
        <authorList>
            <person name="Volokhov D.V."/>
            <person name="Gulland F.M."/>
            <person name="Gao Y."/>
            <person name="Chizhikov V.E."/>
        </authorList>
    </citation>
    <scope>NUCLEOTIDE SEQUENCE [LARGE SCALE GENOMIC DNA]</scope>
    <source>
        <strain evidence="6 7">ES3182-GEN</strain>
    </source>
</reference>
<keyword evidence="4" id="KW-0175">Coiled coil</keyword>
<evidence type="ECO:0000256" key="1">
    <source>
        <dbReference type="ARBA" id="ARBA00010923"/>
    </source>
</evidence>
<keyword evidence="2" id="KW-0680">Restriction system</keyword>
<dbReference type="SUPFAM" id="SSF116734">
    <property type="entry name" value="DNA methylase specificity domain"/>
    <property type="match status" value="2"/>
</dbReference>
<evidence type="ECO:0000313" key="6">
    <source>
        <dbReference type="EMBL" id="MCV3728315.1"/>
    </source>
</evidence>
<evidence type="ECO:0000256" key="2">
    <source>
        <dbReference type="ARBA" id="ARBA00022747"/>
    </source>
</evidence>
<dbReference type="InterPro" id="IPR000055">
    <property type="entry name" value="Restrct_endonuc_typeI_TRD"/>
</dbReference>
<keyword evidence="6" id="KW-0255">Endonuclease</keyword>
<accession>A0ABT3BM42</accession>
<dbReference type="PANTHER" id="PTHR30408">
    <property type="entry name" value="TYPE-1 RESTRICTION ENZYME ECOKI SPECIFICITY PROTEIN"/>
    <property type="match status" value="1"/>
</dbReference>
<feature type="coiled-coil region" evidence="4">
    <location>
        <begin position="157"/>
        <end position="184"/>
    </location>
</feature>
<evidence type="ECO:0000256" key="3">
    <source>
        <dbReference type="ARBA" id="ARBA00023125"/>
    </source>
</evidence>
<evidence type="ECO:0000259" key="5">
    <source>
        <dbReference type="Pfam" id="PF01420"/>
    </source>
</evidence>
<proteinExistence type="inferred from homology"/>
<evidence type="ECO:0000313" key="7">
    <source>
        <dbReference type="Proteomes" id="UP001208245"/>
    </source>
</evidence>
<dbReference type="Proteomes" id="UP001208245">
    <property type="component" value="Unassembled WGS sequence"/>
</dbReference>
<dbReference type="InterPro" id="IPR052021">
    <property type="entry name" value="Type-I_RS_S_subunit"/>
</dbReference>
<dbReference type="Gene3D" id="1.10.287.1120">
    <property type="entry name" value="Bipartite methylase S protein"/>
    <property type="match status" value="1"/>
</dbReference>
<keyword evidence="3" id="KW-0238">DNA-binding</keyword>
<organism evidence="6 7">
    <name type="scientific">Ureaplasma miroungigenitalium</name>
    <dbReference type="NCBI Taxonomy" id="1042321"/>
    <lineage>
        <taxon>Bacteria</taxon>
        <taxon>Bacillati</taxon>
        <taxon>Mycoplasmatota</taxon>
        <taxon>Mycoplasmoidales</taxon>
        <taxon>Mycoplasmoidaceae</taxon>
        <taxon>Ureaplasma</taxon>
    </lineage>
</organism>
<keyword evidence="6" id="KW-0378">Hydrolase</keyword>
<feature type="domain" description="Type I restriction modification DNA specificity" evidence="5">
    <location>
        <begin position="18"/>
        <end position="176"/>
    </location>
</feature>
<dbReference type="PANTHER" id="PTHR30408:SF12">
    <property type="entry name" value="TYPE I RESTRICTION ENZYME MJAVIII SPECIFICITY SUBUNIT"/>
    <property type="match status" value="1"/>
</dbReference>
<dbReference type="GO" id="GO:0004519">
    <property type="term" value="F:endonuclease activity"/>
    <property type="evidence" value="ECO:0007669"/>
    <property type="project" value="UniProtKB-KW"/>
</dbReference>
<gene>
    <name evidence="6" type="ORF">OF376_00740</name>
</gene>
<name>A0ABT3BM42_9BACT</name>